<organism evidence="1 2">
    <name type="scientific">Piscinibacter sakaiensis</name>
    <name type="common">Ideonella sakaiensis</name>
    <dbReference type="NCBI Taxonomy" id="1547922"/>
    <lineage>
        <taxon>Bacteria</taxon>
        <taxon>Pseudomonadati</taxon>
        <taxon>Pseudomonadota</taxon>
        <taxon>Betaproteobacteria</taxon>
        <taxon>Burkholderiales</taxon>
        <taxon>Sphaerotilaceae</taxon>
        <taxon>Piscinibacter</taxon>
    </lineage>
</organism>
<comment type="caution">
    <text evidence="1">The sequence shown here is derived from an EMBL/GenBank/DDBJ whole genome shotgun (WGS) entry which is preliminary data.</text>
</comment>
<dbReference type="Proteomes" id="UP000037660">
    <property type="component" value="Unassembled WGS sequence"/>
</dbReference>
<evidence type="ECO:0000313" key="2">
    <source>
        <dbReference type="Proteomes" id="UP000037660"/>
    </source>
</evidence>
<keyword evidence="2" id="KW-1185">Reference proteome</keyword>
<evidence type="ECO:0000313" key="1">
    <source>
        <dbReference type="EMBL" id="GAP38942.1"/>
    </source>
</evidence>
<gene>
    <name evidence="1" type="ORF">ISF6_0255</name>
</gene>
<reference evidence="2" key="1">
    <citation type="submission" date="2015-07" db="EMBL/GenBank/DDBJ databases">
        <title>Discovery of a poly(ethylene terephthalate assimilation.</title>
        <authorList>
            <person name="Yoshida S."/>
            <person name="Hiraga K."/>
            <person name="Takehana T."/>
            <person name="Taniguchi I."/>
            <person name="Yamaji H."/>
            <person name="Maeda Y."/>
            <person name="Toyohara K."/>
            <person name="Miyamoto K."/>
            <person name="Kimura Y."/>
            <person name="Oda K."/>
        </authorList>
    </citation>
    <scope>NUCLEOTIDE SEQUENCE [LARGE SCALE GENOMIC DNA]</scope>
    <source>
        <strain evidence="2">NBRC 110686 / TISTR 2288 / 201-F6</strain>
    </source>
</reference>
<proteinExistence type="predicted"/>
<dbReference type="OrthoDB" id="111180at2"/>
<reference evidence="1 2" key="2">
    <citation type="journal article" date="2016" name="Science">
        <title>A bacterium that degrades and assimilates poly(ethylene terephthalate).</title>
        <authorList>
            <person name="Yoshida S."/>
            <person name="Hiraga K."/>
            <person name="Takehana T."/>
            <person name="Taniguchi I."/>
            <person name="Yamaji H."/>
            <person name="Maeda Y."/>
            <person name="Toyohara K."/>
            <person name="Miyamoto K."/>
            <person name="Kimura Y."/>
            <person name="Oda K."/>
        </authorList>
    </citation>
    <scope>NUCLEOTIDE SEQUENCE [LARGE SCALE GENOMIC DNA]</scope>
    <source>
        <strain evidence="2">NBRC 110686 / TISTR 2288 / 201-F6</strain>
    </source>
</reference>
<protein>
    <submittedName>
        <fullName evidence="1">Uncharacterized protein</fullName>
    </submittedName>
</protein>
<dbReference type="STRING" id="1547922.ISF6_0255"/>
<accession>A0A0K8P8H6</accession>
<sequence length="46" mass="4874">MNLIVAPPRTKGLKAIADRGYFSSTQIKAYRDAGIQPCVANPATPA</sequence>
<name>A0A0K8P8H6_PISS1</name>
<dbReference type="EMBL" id="BBYR01000105">
    <property type="protein sequence ID" value="GAP38942.1"/>
    <property type="molecule type" value="Genomic_DNA"/>
</dbReference>
<dbReference type="AlphaFoldDB" id="A0A0K8P8H6"/>